<protein>
    <submittedName>
        <fullName evidence="2">Dimethylsulfoxide reductase</fullName>
    </submittedName>
</protein>
<accession>A0A0Q0CKK1</accession>
<evidence type="ECO:0000313" key="3">
    <source>
        <dbReference type="Proteomes" id="UP000050384"/>
    </source>
</evidence>
<organism evidence="2 3">
    <name type="scientific">Pseudomonas syringae pv. spinaceae</name>
    <dbReference type="NCBI Taxonomy" id="264459"/>
    <lineage>
        <taxon>Bacteria</taxon>
        <taxon>Pseudomonadati</taxon>
        <taxon>Pseudomonadota</taxon>
        <taxon>Gammaproteobacteria</taxon>
        <taxon>Pseudomonadales</taxon>
        <taxon>Pseudomonadaceae</taxon>
        <taxon>Pseudomonas</taxon>
        <taxon>Pseudomonas syringae</taxon>
    </lineage>
</organism>
<feature type="region of interest" description="Disordered" evidence="1">
    <location>
        <begin position="43"/>
        <end position="88"/>
    </location>
</feature>
<name>A0A0Q0CKK1_PSESX</name>
<gene>
    <name evidence="2" type="ORF">ALO94_200131</name>
</gene>
<reference evidence="2 3" key="1">
    <citation type="submission" date="2015-09" db="EMBL/GenBank/DDBJ databases">
        <title>Genome announcement of multiple Pseudomonas syringae strains.</title>
        <authorList>
            <person name="Thakur S."/>
            <person name="Wang P.W."/>
            <person name="Gong Y."/>
            <person name="Weir B.S."/>
            <person name="Guttman D.S."/>
        </authorList>
    </citation>
    <scope>NUCLEOTIDE SEQUENCE [LARGE SCALE GENOMIC DNA]</scope>
    <source>
        <strain evidence="2 3">ICMP16929</strain>
    </source>
</reference>
<sequence>MQTETMHQNRQHNRGDRAACRRHMRVGDVFVTSNHMVQIDHVALGHGQQPAEQIDSGSTAHAPHIHPPPGTQRREGQGAEQQDGEKGV</sequence>
<evidence type="ECO:0000313" key="2">
    <source>
        <dbReference type="EMBL" id="KPZ05606.1"/>
    </source>
</evidence>
<comment type="caution">
    <text evidence="2">The sequence shown here is derived from an EMBL/GenBank/DDBJ whole genome shotgun (WGS) entry which is preliminary data.</text>
</comment>
<evidence type="ECO:0000256" key="1">
    <source>
        <dbReference type="SAM" id="MobiDB-lite"/>
    </source>
</evidence>
<feature type="compositionally biased region" description="Basic and acidic residues" evidence="1">
    <location>
        <begin position="72"/>
        <end position="88"/>
    </location>
</feature>
<proteinExistence type="predicted"/>
<dbReference type="EMBL" id="LJRI01000349">
    <property type="protein sequence ID" value="KPZ05606.1"/>
    <property type="molecule type" value="Genomic_DNA"/>
</dbReference>
<dbReference type="AlphaFoldDB" id="A0A0Q0CKK1"/>
<feature type="region of interest" description="Disordered" evidence="1">
    <location>
        <begin position="1"/>
        <end position="20"/>
    </location>
</feature>
<dbReference type="Proteomes" id="UP000050384">
    <property type="component" value="Unassembled WGS sequence"/>
</dbReference>